<dbReference type="EMBL" id="CATNWA010015421">
    <property type="protein sequence ID" value="CAI9583244.1"/>
    <property type="molecule type" value="Genomic_DNA"/>
</dbReference>
<dbReference type="Pfam" id="PF15870">
    <property type="entry name" value="EloA-BP1"/>
    <property type="match status" value="1"/>
</dbReference>
<evidence type="ECO:0000313" key="3">
    <source>
        <dbReference type="Proteomes" id="UP001162483"/>
    </source>
</evidence>
<evidence type="ECO:0000313" key="2">
    <source>
        <dbReference type="EMBL" id="CAI9583244.1"/>
    </source>
</evidence>
<proteinExistence type="predicted"/>
<gene>
    <name evidence="2" type="ORF">SPARVUS_LOCUS9772830</name>
</gene>
<name>A0ABN9EED1_9NEOB</name>
<feature type="non-terminal residue" evidence="2">
    <location>
        <position position="1"/>
    </location>
</feature>
<protein>
    <recommendedName>
        <fullName evidence="1">RNA exonuclease 1 homolog-like domain-containing protein</fullName>
    </recommendedName>
</protein>
<organism evidence="2 3">
    <name type="scientific">Staurois parvus</name>
    <dbReference type="NCBI Taxonomy" id="386267"/>
    <lineage>
        <taxon>Eukaryota</taxon>
        <taxon>Metazoa</taxon>
        <taxon>Chordata</taxon>
        <taxon>Craniata</taxon>
        <taxon>Vertebrata</taxon>
        <taxon>Euteleostomi</taxon>
        <taxon>Amphibia</taxon>
        <taxon>Batrachia</taxon>
        <taxon>Anura</taxon>
        <taxon>Neobatrachia</taxon>
        <taxon>Ranoidea</taxon>
        <taxon>Ranidae</taxon>
        <taxon>Staurois</taxon>
    </lineage>
</organism>
<reference evidence="2" key="1">
    <citation type="submission" date="2023-05" db="EMBL/GenBank/DDBJ databases">
        <authorList>
            <person name="Stuckert A."/>
        </authorList>
    </citation>
    <scope>NUCLEOTIDE SEQUENCE</scope>
</reference>
<dbReference type="Proteomes" id="UP001162483">
    <property type="component" value="Unassembled WGS sequence"/>
</dbReference>
<accession>A0ABN9EED1</accession>
<dbReference type="InterPro" id="IPR031736">
    <property type="entry name" value="REXO1-like_dom"/>
</dbReference>
<comment type="caution">
    <text evidence="2">The sequence shown here is derived from an EMBL/GenBank/DDBJ whole genome shotgun (WGS) entry which is preliminary data.</text>
</comment>
<feature type="domain" description="RNA exonuclease 1 homolog-like" evidence="1">
    <location>
        <begin position="6"/>
        <end position="77"/>
    </location>
</feature>
<keyword evidence="3" id="KW-1185">Reference proteome</keyword>
<sequence length="114" mass="13407">RRKVSIIPESNSKVPHETRQRYVNSFVEEFLKESASVQEAFDKALSEEKAIYERCGSKNMYLSIAVNSLKKLRDQHNNGRRIFHCAFFSTLLFWYCSTTISQEHGEIRLQMIKM</sequence>
<evidence type="ECO:0000259" key="1">
    <source>
        <dbReference type="Pfam" id="PF15870"/>
    </source>
</evidence>